<gene>
    <name evidence="8 10" type="primary">menA</name>
    <name evidence="10" type="ORF">WG950_05095</name>
</gene>
<dbReference type="PIRSF" id="PIRSF005355">
    <property type="entry name" value="UBIAD1"/>
    <property type="match status" value="1"/>
</dbReference>
<organism evidence="10 11">
    <name type="scientific">Polaribacter marinaquae</name>
    <dbReference type="NCBI Taxonomy" id="1642819"/>
    <lineage>
        <taxon>Bacteria</taxon>
        <taxon>Pseudomonadati</taxon>
        <taxon>Bacteroidota</taxon>
        <taxon>Flavobacteriia</taxon>
        <taxon>Flavobacteriales</taxon>
        <taxon>Flavobacteriaceae</taxon>
    </lineage>
</organism>
<comment type="subcellular location">
    <subcellularLocation>
        <location evidence="8">Cell membrane</location>
        <topology evidence="8">Multi-pass membrane protein</topology>
    </subcellularLocation>
    <subcellularLocation>
        <location evidence="1">Membrane</location>
        <topology evidence="1">Multi-pass membrane protein</topology>
    </subcellularLocation>
</comment>
<feature type="transmembrane region" description="Helical" evidence="8">
    <location>
        <begin position="228"/>
        <end position="246"/>
    </location>
</feature>
<name>A0ABZ2TUE4_9FLAO</name>
<dbReference type="InterPro" id="IPR004657">
    <property type="entry name" value="MenA"/>
</dbReference>
<feature type="transmembrane region" description="Helical" evidence="8">
    <location>
        <begin position="121"/>
        <end position="141"/>
    </location>
</feature>
<comment type="pathway">
    <text evidence="8">Quinol/quinone metabolism; menaquinone biosynthesis; menaquinol from 1,4-dihydroxy-2-naphthoate: step 1/2.</text>
</comment>
<evidence type="ECO:0000313" key="10">
    <source>
        <dbReference type="EMBL" id="WYW56630.1"/>
    </source>
</evidence>
<keyword evidence="7 8" id="KW-0472">Membrane</keyword>
<dbReference type="NCBIfam" id="TIGR00751">
    <property type="entry name" value="menA"/>
    <property type="match status" value="1"/>
</dbReference>
<evidence type="ECO:0000256" key="4">
    <source>
        <dbReference type="ARBA" id="ARBA00022679"/>
    </source>
</evidence>
<evidence type="ECO:0000256" key="6">
    <source>
        <dbReference type="ARBA" id="ARBA00022989"/>
    </source>
</evidence>
<accession>A0ABZ2TUE4</accession>
<dbReference type="HAMAP" id="MF_01937">
    <property type="entry name" value="MenA_1"/>
    <property type="match status" value="1"/>
</dbReference>
<dbReference type="InterPro" id="IPR026046">
    <property type="entry name" value="UBIAD1"/>
</dbReference>
<dbReference type="Gene3D" id="1.10.357.140">
    <property type="entry name" value="UbiA prenyltransferase"/>
    <property type="match status" value="1"/>
</dbReference>
<feature type="transmembrane region" description="Helical" evidence="8">
    <location>
        <begin position="43"/>
        <end position="62"/>
    </location>
</feature>
<comment type="catalytic activity">
    <reaction evidence="8">
        <text>an all-trans-polyprenyl diphosphate + 1,4-dihydroxy-2-naphthoate + H(+) = a 2-demethylmenaquinol + CO2 + diphosphate</text>
        <dbReference type="Rhea" id="RHEA:26478"/>
        <dbReference type="Rhea" id="RHEA-COMP:9563"/>
        <dbReference type="Rhea" id="RHEA-COMP:9564"/>
        <dbReference type="ChEBI" id="CHEBI:11173"/>
        <dbReference type="ChEBI" id="CHEBI:15378"/>
        <dbReference type="ChEBI" id="CHEBI:16526"/>
        <dbReference type="ChEBI" id="CHEBI:33019"/>
        <dbReference type="ChEBI" id="CHEBI:55437"/>
        <dbReference type="ChEBI" id="CHEBI:58914"/>
        <dbReference type="EC" id="2.5.1.74"/>
    </reaction>
</comment>
<dbReference type="EC" id="2.5.1.74" evidence="8 9"/>
<comment type="similarity">
    <text evidence="8">Belongs to the MenA family. Type 1 subfamily.</text>
</comment>
<dbReference type="GO" id="GO:0046428">
    <property type="term" value="F:1,4-dihydroxy-2-naphthoate polyprenyltransferase activity"/>
    <property type="evidence" value="ECO:0007669"/>
    <property type="project" value="UniProtKB-EC"/>
</dbReference>
<evidence type="ECO:0000256" key="2">
    <source>
        <dbReference type="ARBA" id="ARBA00022428"/>
    </source>
</evidence>
<evidence type="ECO:0000256" key="8">
    <source>
        <dbReference type="HAMAP-Rule" id="MF_01937"/>
    </source>
</evidence>
<reference evidence="10 11" key="1">
    <citation type="submission" date="2024-03" db="EMBL/GenBank/DDBJ databases">
        <authorList>
            <person name="Cao K."/>
        </authorList>
    </citation>
    <scope>NUCLEOTIDE SEQUENCE [LARGE SCALE GENOMIC DNA]</scope>
    <source>
        <strain evidence="10 11">MCCC 1K00696</strain>
    </source>
</reference>
<protein>
    <recommendedName>
        <fullName evidence="8 9">1,4-dihydroxy-2-naphthoate octaprenyltransferase</fullName>
        <shortName evidence="8">DHNA-octaprenyltransferase</shortName>
        <ecNumber evidence="8 9">2.5.1.74</ecNumber>
    </recommendedName>
</protein>
<evidence type="ECO:0000313" key="11">
    <source>
        <dbReference type="Proteomes" id="UP001491088"/>
    </source>
</evidence>
<dbReference type="RefSeq" id="WP_340934575.1">
    <property type="nucleotide sequence ID" value="NZ_CP150496.1"/>
</dbReference>
<comment type="function">
    <text evidence="8">Conversion of 1,4-dihydroxy-2-naphthoate (DHNA) to demethylmenaquinone (DMK).</text>
</comment>
<feature type="transmembrane region" description="Helical" evidence="8">
    <location>
        <begin position="180"/>
        <end position="199"/>
    </location>
</feature>
<evidence type="ECO:0000256" key="7">
    <source>
        <dbReference type="ARBA" id="ARBA00023136"/>
    </source>
</evidence>
<keyword evidence="11" id="KW-1185">Reference proteome</keyword>
<dbReference type="CDD" id="cd13962">
    <property type="entry name" value="PT_UbiA_UBIAD1"/>
    <property type="match status" value="1"/>
</dbReference>
<keyword evidence="4 8" id="KW-0808">Transferase</keyword>
<keyword evidence="5 8" id="KW-0812">Transmembrane</keyword>
<keyword evidence="3 8" id="KW-1003">Cell membrane</keyword>
<keyword evidence="6 8" id="KW-1133">Transmembrane helix</keyword>
<proteinExistence type="inferred from homology"/>
<evidence type="ECO:0000256" key="5">
    <source>
        <dbReference type="ARBA" id="ARBA00022692"/>
    </source>
</evidence>
<evidence type="ECO:0000256" key="1">
    <source>
        <dbReference type="ARBA" id="ARBA00004141"/>
    </source>
</evidence>
<dbReference type="Proteomes" id="UP001491088">
    <property type="component" value="Chromosome"/>
</dbReference>
<dbReference type="InterPro" id="IPR000537">
    <property type="entry name" value="UbiA_prenyltransferase"/>
</dbReference>
<dbReference type="PANTHER" id="PTHR13929:SF0">
    <property type="entry name" value="UBIA PRENYLTRANSFERASE DOMAIN-CONTAINING PROTEIN 1"/>
    <property type="match status" value="1"/>
</dbReference>
<evidence type="ECO:0000256" key="3">
    <source>
        <dbReference type="ARBA" id="ARBA00022475"/>
    </source>
</evidence>
<keyword evidence="2 8" id="KW-0474">Menaquinone biosynthesis</keyword>
<feature type="transmembrane region" description="Helical" evidence="8">
    <location>
        <begin position="153"/>
        <end position="174"/>
    </location>
</feature>
<dbReference type="EMBL" id="CP150496">
    <property type="protein sequence ID" value="WYW56630.1"/>
    <property type="molecule type" value="Genomic_DNA"/>
</dbReference>
<dbReference type="InterPro" id="IPR044878">
    <property type="entry name" value="UbiA_sf"/>
</dbReference>
<dbReference type="Pfam" id="PF01040">
    <property type="entry name" value="UbiA"/>
    <property type="match status" value="1"/>
</dbReference>
<dbReference type="PANTHER" id="PTHR13929">
    <property type="entry name" value="1,4-DIHYDROXY-2-NAPHTHOATE OCTAPRENYLTRANSFERASE"/>
    <property type="match status" value="1"/>
</dbReference>
<feature type="transmembrane region" description="Helical" evidence="8">
    <location>
        <begin position="96"/>
        <end position="115"/>
    </location>
</feature>
<evidence type="ECO:0000256" key="9">
    <source>
        <dbReference type="NCBIfam" id="TIGR00751"/>
    </source>
</evidence>
<feature type="transmembrane region" description="Helical" evidence="8">
    <location>
        <begin position="12"/>
        <end position="31"/>
    </location>
</feature>
<sequence>MDVKSYIKAARLRTLPLSISGIIIGSALGFNELNTEGSVLKSPIFWLAILTTIGFQVLSNFANDYGDGVKGSDKNRTGEARMVSSGAITPKQMKNAMIVTAIITILIALALIYVAFGSENFVYSILFFGLGIASIVAAIKYTVGNSAYGYSGFGDLFVFLFFGLLSVVGSYFLFINQLNLTIFLPAISVGLLSTAVLNLNNLRDREEDKVNNKNTLVVKLGSKKAKKYHYFLIISALVFALIYIFIDFTSIYQLVFLMAFLPLIKNINTVSKNKIPSELDGELKKVALSTFLFAILFSVGQLF</sequence>